<gene>
    <name evidence="3" type="ORF">D5R40_28370</name>
</gene>
<evidence type="ECO:0000313" key="3">
    <source>
        <dbReference type="EMBL" id="RQH26200.1"/>
    </source>
</evidence>
<dbReference type="Pfam" id="PF14516">
    <property type="entry name" value="AAA_35"/>
    <property type="match status" value="1"/>
</dbReference>
<organism evidence="3 4">
    <name type="scientific">Okeania hirsuta</name>
    <dbReference type="NCBI Taxonomy" id="1458930"/>
    <lineage>
        <taxon>Bacteria</taxon>
        <taxon>Bacillati</taxon>
        <taxon>Cyanobacteriota</taxon>
        <taxon>Cyanophyceae</taxon>
        <taxon>Oscillatoriophycideae</taxon>
        <taxon>Oscillatoriales</taxon>
        <taxon>Microcoleaceae</taxon>
        <taxon>Okeania</taxon>
    </lineage>
</organism>
<keyword evidence="1" id="KW-0472">Membrane</keyword>
<keyword evidence="1" id="KW-0812">Transmembrane</keyword>
<name>A0A3N6P2W2_9CYAN</name>
<dbReference type="AlphaFoldDB" id="A0A3N6P2W2"/>
<dbReference type="Proteomes" id="UP000269154">
    <property type="component" value="Unassembled WGS sequence"/>
</dbReference>
<dbReference type="EMBL" id="RCBY01000275">
    <property type="protein sequence ID" value="RQH26200.1"/>
    <property type="molecule type" value="Genomic_DNA"/>
</dbReference>
<feature type="transmembrane region" description="Helical" evidence="1">
    <location>
        <begin position="721"/>
        <end position="741"/>
    </location>
</feature>
<dbReference type="InterPro" id="IPR007890">
    <property type="entry name" value="CHASE2"/>
</dbReference>
<accession>A0A3N6P2W2</accession>
<comment type="caution">
    <text evidence="3">The sequence shown here is derived from an EMBL/GenBank/DDBJ whole genome shotgun (WGS) entry which is preliminary data.</text>
</comment>
<dbReference type="Pfam" id="PF05226">
    <property type="entry name" value="CHASE2"/>
    <property type="match status" value="1"/>
</dbReference>
<dbReference type="OrthoDB" id="434800at2"/>
<proteinExistence type="predicted"/>
<keyword evidence="4" id="KW-1185">Reference proteome</keyword>
<sequence>MNYQSSGGSLSANNPTYVVRKQDGELSQKLQAGEYCYVFNARQMGKSSLRVRVMKELRSQGCQCIPIDMTRLCDFSIEKQSWYEGFFREIFYGCELDNSINYQQWIISHQNLTNLQSFAQFIEEILFVNFPNPQKIYIFLDEIDVLVNCPFKNEILGFIRSCYNRRAEDEKSDYHRLIFCFFGVATPEDLIREGKHTPFNIGHPIELTELTFADGKILTQGLDGIVEEPEVVLQKVFDWSGGQPFLTQKICQIIVDYAEDYEPDVDKLVEEHILTYWEEQDNPTHLKYMHDYLVNHGQLAPQLLKLYKKILLQGEVKANNSRIQMALRLSGVVIKKQDKLVIFNKIYRTIFNLDWVAEKLAYLESNLEQPQPKPKKLGMSVVFASLAWVGVIGFRSLGWLQNLELNEYDRLMRWRPPEQPDPNILIVEATAKDINKYGIGSDLTDEILAEVIAKLESHQPTIIGLDFWREKPLPSESGYQKLLKILSNNQKIVAVCSTSEYHDNKPGTKPPEGVPEKRLGFTDVVVDNGQVDVFRRHLMFMGKQAEDPCQTEYSLSARVAFNYLESKGFKEEDITAGNFKVGDVIFKKLVERQGIYQKVDAGGFQVLLNYRNADMVANYISISDILSGEFDGFLVRDKIVLIGSTDPYASDQFYTPYSYVETVSQKQIPGVVLHAHQVSQIIRAVLDGRPLITFWSWWVDLLWIFCYSVLGSVISYCFRRVLLFFLFIAGNIIILYSVSLFCFTQGFVLPLVPSILAFMISGVAVFLVNI</sequence>
<dbReference type="InterPro" id="IPR027417">
    <property type="entry name" value="P-loop_NTPase"/>
</dbReference>
<feature type="domain" description="CHASE2" evidence="2">
    <location>
        <begin position="400"/>
        <end position="714"/>
    </location>
</feature>
<dbReference type="Gene3D" id="3.40.50.300">
    <property type="entry name" value="P-loop containing nucleotide triphosphate hydrolases"/>
    <property type="match status" value="1"/>
</dbReference>
<protein>
    <submittedName>
        <fullName evidence="3">CHASE2 domain-containing protein</fullName>
    </submittedName>
</protein>
<keyword evidence="1" id="KW-1133">Transmembrane helix</keyword>
<evidence type="ECO:0000313" key="4">
    <source>
        <dbReference type="Proteomes" id="UP000269154"/>
    </source>
</evidence>
<evidence type="ECO:0000259" key="2">
    <source>
        <dbReference type="SMART" id="SM01080"/>
    </source>
</evidence>
<dbReference type="SUPFAM" id="SSF52540">
    <property type="entry name" value="P-loop containing nucleoside triphosphate hydrolases"/>
    <property type="match status" value="1"/>
</dbReference>
<feature type="transmembrane region" description="Helical" evidence="1">
    <location>
        <begin position="747"/>
        <end position="768"/>
    </location>
</feature>
<evidence type="ECO:0000256" key="1">
    <source>
        <dbReference type="SAM" id="Phobius"/>
    </source>
</evidence>
<dbReference type="RefSeq" id="WP_124155515.1">
    <property type="nucleotide sequence ID" value="NZ_CAWOLW010000196.1"/>
</dbReference>
<feature type="transmembrane region" description="Helical" evidence="1">
    <location>
        <begin position="695"/>
        <end position="714"/>
    </location>
</feature>
<dbReference type="SMART" id="SM01080">
    <property type="entry name" value="CHASE2"/>
    <property type="match status" value="1"/>
</dbReference>
<reference evidence="3 4" key="1">
    <citation type="journal article" date="2018" name="ACS Chem. Biol.">
        <title>Ketoreductase domain dysfunction expands chemodiversity: malyngamide biosynthesis in the cyanobacterium Okeania hirsuta.</title>
        <authorList>
            <person name="Moss N.A."/>
            <person name="Leao T."/>
            <person name="Rankin M."/>
            <person name="McCullough T.M."/>
            <person name="Qu P."/>
            <person name="Korobeynikov A."/>
            <person name="Smith J.L."/>
            <person name="Gerwick L."/>
            <person name="Gerwick W.H."/>
        </authorList>
    </citation>
    <scope>NUCLEOTIDE SEQUENCE [LARGE SCALE GENOMIC DNA]</scope>
    <source>
        <strain evidence="3 4">PAB10Feb10-1</strain>
    </source>
</reference>